<gene>
    <name evidence="2" type="ORF">BUZ01_13115</name>
</gene>
<sequence>MILQKNSVFRRMIISSIIVIFTIMSLLYLMTVHNQVNAAQQATTQEAKQTPEPTFYLHGYSGSEKSERYLVNSAIEKGVTNKVIKAHVSADGEVTFDGKFDKNDPHPIVQIILEDNKNWDYNKNAEWFKNVITETEQHIKYSKFNMVAHSMGNLTLGYYMLNYAGDESLPKLNKQVNTGAPYNGILGRNDEPNEVKLDENGKPDQMKQEYKDLQQMKYNYPKKSVDVLNVYGDLQDGSHSDGKVTNQSSLSLKSLLNGYVNSYRTFKVEGEHGEHSALHDYKVVADEINAFIWNK</sequence>
<dbReference type="RefSeq" id="WP_107526898.1">
    <property type="nucleotide sequence ID" value="NZ_JAIEXT010000004.1"/>
</dbReference>
<dbReference type="Gene3D" id="3.40.50.1820">
    <property type="entry name" value="alpha/beta hydrolase"/>
    <property type="match status" value="1"/>
</dbReference>
<feature type="transmembrane region" description="Helical" evidence="1">
    <location>
        <begin position="12"/>
        <end position="30"/>
    </location>
</feature>
<dbReference type="Pfam" id="PF06028">
    <property type="entry name" value="DUF915"/>
    <property type="match status" value="1"/>
</dbReference>
<dbReference type="GO" id="GO:0016787">
    <property type="term" value="F:hydrolase activity"/>
    <property type="evidence" value="ECO:0007669"/>
    <property type="project" value="UniProtKB-KW"/>
</dbReference>
<reference evidence="2 3" key="1">
    <citation type="journal article" date="2016" name="Front. Microbiol.">
        <title>Comprehensive Phylogenetic Analysis of Bovine Non-aureus Staphylococci Species Based on Whole-Genome Sequencing.</title>
        <authorList>
            <person name="Naushad S."/>
            <person name="Barkema H.W."/>
            <person name="Luby C."/>
            <person name="Condas L.A."/>
            <person name="Nobrega D.B."/>
            <person name="Carson D.A."/>
            <person name="De Buck J."/>
        </authorList>
    </citation>
    <scope>NUCLEOTIDE SEQUENCE [LARGE SCALE GENOMIC DNA]</scope>
    <source>
        <strain evidence="2 3">SNUC 1388</strain>
    </source>
</reference>
<keyword evidence="1" id="KW-1133">Transmembrane helix</keyword>
<keyword evidence="1" id="KW-0812">Transmembrane</keyword>
<comment type="caution">
    <text evidence="2">The sequence shown here is derived from an EMBL/GenBank/DDBJ whole genome shotgun (WGS) entry which is preliminary data.</text>
</comment>
<evidence type="ECO:0000256" key="1">
    <source>
        <dbReference type="SAM" id="Phobius"/>
    </source>
</evidence>
<keyword evidence="1" id="KW-0472">Membrane</keyword>
<name>A0A2T4T1D8_STAGA</name>
<protein>
    <submittedName>
        <fullName evidence="2">Alpha/beta hydrolase</fullName>
    </submittedName>
</protein>
<dbReference type="EMBL" id="QXRZ01000013">
    <property type="protein sequence ID" value="RIL41245.1"/>
    <property type="molecule type" value="Genomic_DNA"/>
</dbReference>
<proteinExistence type="predicted"/>
<keyword evidence="2" id="KW-0378">Hydrolase</keyword>
<dbReference type="InterPro" id="IPR029058">
    <property type="entry name" value="AB_hydrolase_fold"/>
</dbReference>
<accession>A0A2T4T1D8</accession>
<organism evidence="2 3">
    <name type="scientific">Staphylococcus gallinarum</name>
    <dbReference type="NCBI Taxonomy" id="1293"/>
    <lineage>
        <taxon>Bacteria</taxon>
        <taxon>Bacillati</taxon>
        <taxon>Bacillota</taxon>
        <taxon>Bacilli</taxon>
        <taxon>Bacillales</taxon>
        <taxon>Staphylococcaceae</taxon>
        <taxon>Staphylococcus</taxon>
    </lineage>
</organism>
<evidence type="ECO:0000313" key="3">
    <source>
        <dbReference type="Proteomes" id="UP000283576"/>
    </source>
</evidence>
<dbReference type="SUPFAM" id="SSF53474">
    <property type="entry name" value="alpha/beta-Hydrolases"/>
    <property type="match status" value="1"/>
</dbReference>
<dbReference type="AlphaFoldDB" id="A0A2T4T1D8"/>
<evidence type="ECO:0000313" key="2">
    <source>
        <dbReference type="EMBL" id="RIL41245.1"/>
    </source>
</evidence>
<dbReference type="InterPro" id="IPR010315">
    <property type="entry name" value="DUF915_hydro-like"/>
</dbReference>
<dbReference type="Proteomes" id="UP000283576">
    <property type="component" value="Unassembled WGS sequence"/>
</dbReference>